<feature type="domain" description="VOC" evidence="1">
    <location>
        <begin position="4"/>
        <end position="126"/>
    </location>
</feature>
<dbReference type="OrthoDB" id="4265398at2"/>
<protein>
    <submittedName>
        <fullName evidence="2">Fosfomycin resistance protein FosB</fullName>
    </submittedName>
</protein>
<dbReference type="AlphaFoldDB" id="A0A7Z0VLT9"/>
<gene>
    <name evidence="2" type="ORF">CODIS_16680</name>
</gene>
<name>A0A7Z0VLT9_9GAMM</name>
<dbReference type="InterPro" id="IPR037523">
    <property type="entry name" value="VOC_core"/>
</dbReference>
<dbReference type="InterPro" id="IPR004360">
    <property type="entry name" value="Glyas_Fos-R_dOase_dom"/>
</dbReference>
<dbReference type="PANTHER" id="PTHR36503:SF1">
    <property type="entry name" value="BLR2520 PROTEIN"/>
    <property type="match status" value="1"/>
</dbReference>
<dbReference type="RefSeq" id="WP_069123702.1">
    <property type="nucleotide sequence ID" value="NZ_MARB01000008.1"/>
</dbReference>
<evidence type="ECO:0000259" key="1">
    <source>
        <dbReference type="PROSITE" id="PS51819"/>
    </source>
</evidence>
<dbReference type="EMBL" id="MARB01000008">
    <property type="protein sequence ID" value="ODJ87899.1"/>
    <property type="molecule type" value="Genomic_DNA"/>
</dbReference>
<evidence type="ECO:0000313" key="3">
    <source>
        <dbReference type="Proteomes" id="UP000094769"/>
    </source>
</evidence>
<proteinExistence type="predicted"/>
<dbReference type="Gene3D" id="3.10.180.10">
    <property type="entry name" value="2,3-Dihydroxybiphenyl 1,2-Dioxygenase, domain 1"/>
    <property type="match status" value="1"/>
</dbReference>
<dbReference type="PANTHER" id="PTHR36503">
    <property type="entry name" value="BLR2520 PROTEIN"/>
    <property type="match status" value="1"/>
</dbReference>
<sequence length="139" mass="15270">MEPRINLITLGVKDLKRSIGFYEALGLTRFDFDSQAVAFFQLQGSWLALYPKQALADDASVSGEGSGFPGFTLAHNVTSREAVDRVMSEALSVGARLMKPAQETFWGGYSGYFADPDGFLWEVAHVPQFWIGPDAGEEE</sequence>
<accession>A0A7Z0VLT9</accession>
<keyword evidence="3" id="KW-1185">Reference proteome</keyword>
<dbReference type="SUPFAM" id="SSF54593">
    <property type="entry name" value="Glyoxalase/Bleomycin resistance protein/Dihydroxybiphenyl dioxygenase"/>
    <property type="match status" value="1"/>
</dbReference>
<dbReference type="PROSITE" id="PS51819">
    <property type="entry name" value="VOC"/>
    <property type="match status" value="1"/>
</dbReference>
<comment type="caution">
    <text evidence="2">The sequence shown here is derived from an EMBL/GenBank/DDBJ whole genome shotgun (WGS) entry which is preliminary data.</text>
</comment>
<dbReference type="InterPro" id="IPR029068">
    <property type="entry name" value="Glyas_Bleomycin-R_OHBP_Dase"/>
</dbReference>
<dbReference type="CDD" id="cd07251">
    <property type="entry name" value="VOC_like"/>
    <property type="match status" value="1"/>
</dbReference>
<evidence type="ECO:0000313" key="2">
    <source>
        <dbReference type="EMBL" id="ODJ87899.1"/>
    </source>
</evidence>
<dbReference type="Proteomes" id="UP000094769">
    <property type="component" value="Unassembled WGS sequence"/>
</dbReference>
<reference evidence="2 3" key="1">
    <citation type="submission" date="2016-06" db="EMBL/GenBank/DDBJ databases">
        <title>Genome sequence of endosymbiont of Candidatus Endolucinida thiodiazotropha.</title>
        <authorList>
            <person name="Poehlein A."/>
            <person name="Koenig S."/>
            <person name="Heiden S.E."/>
            <person name="Thuermer A."/>
            <person name="Voget S."/>
            <person name="Daniel R."/>
            <person name="Markert S."/>
            <person name="Gros O."/>
            <person name="Schweder T."/>
        </authorList>
    </citation>
    <scope>NUCLEOTIDE SEQUENCE [LARGE SCALE GENOMIC DNA]</scope>
    <source>
        <strain evidence="2 3">COS</strain>
    </source>
</reference>
<organism evidence="2 3">
    <name type="scientific">Candidatus Thiodiazotropha endolucinida</name>
    <dbReference type="NCBI Taxonomy" id="1655433"/>
    <lineage>
        <taxon>Bacteria</taxon>
        <taxon>Pseudomonadati</taxon>
        <taxon>Pseudomonadota</taxon>
        <taxon>Gammaproteobacteria</taxon>
        <taxon>Chromatiales</taxon>
        <taxon>Sedimenticolaceae</taxon>
        <taxon>Candidatus Thiodiazotropha</taxon>
    </lineage>
</organism>
<dbReference type="Pfam" id="PF00903">
    <property type="entry name" value="Glyoxalase"/>
    <property type="match status" value="1"/>
</dbReference>